<gene>
    <name evidence="2" type="ordered locus">Cyast_0161</name>
</gene>
<proteinExistence type="predicted"/>
<keyword evidence="1" id="KW-1133">Transmembrane helix</keyword>
<name>K9YH03_CYASC</name>
<sequence>MKIIDSKGRLFGKLNILDLGAIAVILLVIIGIFIVPGPSGSIAQVTGGGGNRIQQVQVSLIVRGLNTKDSDETIAELNEDAEVSVIVRNEPAGRLKIESAQELPNYVAATQPDGSVIAQLDPRPIIKNSVDMILTMTGNGQLTNDGYVIANQKVKIGSVLELDNARYNFRGTVIDVTSLDN</sequence>
<dbReference type="Pfam" id="PF14221">
    <property type="entry name" value="DUF4330"/>
    <property type="match status" value="1"/>
</dbReference>
<dbReference type="EMBL" id="CP003940">
    <property type="protein sequence ID" value="AFZ46144.1"/>
    <property type="molecule type" value="Genomic_DNA"/>
</dbReference>
<accession>K9YH03</accession>
<evidence type="ECO:0000256" key="1">
    <source>
        <dbReference type="SAM" id="Phobius"/>
    </source>
</evidence>
<dbReference type="eggNOG" id="ENOG502ZYMB">
    <property type="taxonomic scope" value="Bacteria"/>
</dbReference>
<evidence type="ECO:0008006" key="4">
    <source>
        <dbReference type="Google" id="ProtNLM"/>
    </source>
</evidence>
<keyword evidence="1" id="KW-0812">Transmembrane</keyword>
<dbReference type="Proteomes" id="UP000010483">
    <property type="component" value="Chromosome"/>
</dbReference>
<dbReference type="STRING" id="292563.Cyast_0161"/>
<keyword evidence="1" id="KW-0472">Membrane</keyword>
<evidence type="ECO:0000313" key="2">
    <source>
        <dbReference type="EMBL" id="AFZ46144.1"/>
    </source>
</evidence>
<dbReference type="AlphaFoldDB" id="K9YH03"/>
<feature type="transmembrane region" description="Helical" evidence="1">
    <location>
        <begin position="16"/>
        <end position="35"/>
    </location>
</feature>
<dbReference type="BioCyc" id="CSTA292563:G1353-160-MONOMER"/>
<protein>
    <recommendedName>
        <fullName evidence="4">Pyruvate/2-oxoglutarate dehydrogenase complex,dihydrolipoamide dehydrogenase (E3) component</fullName>
    </recommendedName>
</protein>
<reference evidence="3" key="1">
    <citation type="journal article" date="2013" name="Proc. Natl. Acad. Sci. U.S.A.">
        <title>Improving the coverage of the cyanobacterial phylum using diversity-driven genome sequencing.</title>
        <authorList>
            <person name="Shih P.M."/>
            <person name="Wu D."/>
            <person name="Latifi A."/>
            <person name="Axen S.D."/>
            <person name="Fewer D.P."/>
            <person name="Talla E."/>
            <person name="Calteau A."/>
            <person name="Cai F."/>
            <person name="Tandeau de Marsac N."/>
            <person name="Rippka R."/>
            <person name="Herdman M."/>
            <person name="Sivonen K."/>
            <person name="Coursin T."/>
            <person name="Laurent T."/>
            <person name="Goodwin L."/>
            <person name="Nolan M."/>
            <person name="Davenport K.W."/>
            <person name="Han C.S."/>
            <person name="Rubin E.M."/>
            <person name="Eisen J.A."/>
            <person name="Woyke T."/>
            <person name="Gugger M."/>
            <person name="Kerfeld C.A."/>
        </authorList>
    </citation>
    <scope>NUCLEOTIDE SEQUENCE [LARGE SCALE GENOMIC DNA]</scope>
    <source>
        <strain evidence="3">ATCC 29140 / PCC 7202</strain>
    </source>
</reference>
<evidence type="ECO:0000313" key="3">
    <source>
        <dbReference type="Proteomes" id="UP000010483"/>
    </source>
</evidence>
<dbReference type="KEGG" id="csn:Cyast_0161"/>
<dbReference type="InterPro" id="IPR025480">
    <property type="entry name" value="DUF4330"/>
</dbReference>
<organism evidence="2 3">
    <name type="scientific">Cyanobacterium stanieri (strain ATCC 29140 / PCC 7202)</name>
    <dbReference type="NCBI Taxonomy" id="292563"/>
    <lineage>
        <taxon>Bacteria</taxon>
        <taxon>Bacillati</taxon>
        <taxon>Cyanobacteriota</taxon>
        <taxon>Cyanophyceae</taxon>
        <taxon>Oscillatoriophycideae</taxon>
        <taxon>Chroococcales</taxon>
        <taxon>Geminocystaceae</taxon>
        <taxon>Cyanobacterium</taxon>
    </lineage>
</organism>
<dbReference type="HOGENOM" id="CLU_130859_0_0_3"/>
<keyword evidence="3" id="KW-1185">Reference proteome</keyword>